<dbReference type="RefSeq" id="WP_286343670.1">
    <property type="nucleotide sequence ID" value="NZ_AP027732.1"/>
</dbReference>
<keyword evidence="2" id="KW-0238">DNA-binding</keyword>
<evidence type="ECO:0000259" key="4">
    <source>
        <dbReference type="Pfam" id="PF13377"/>
    </source>
</evidence>
<name>A0ABN6Y069_9MICO</name>
<dbReference type="EMBL" id="AP027732">
    <property type="protein sequence ID" value="BDZ50727.1"/>
    <property type="molecule type" value="Genomic_DNA"/>
</dbReference>
<proteinExistence type="predicted"/>
<evidence type="ECO:0000313" key="6">
    <source>
        <dbReference type="Proteomes" id="UP001321486"/>
    </source>
</evidence>
<keyword evidence="6" id="KW-1185">Reference proteome</keyword>
<evidence type="ECO:0000256" key="3">
    <source>
        <dbReference type="ARBA" id="ARBA00023163"/>
    </source>
</evidence>
<dbReference type="PANTHER" id="PTHR30146">
    <property type="entry name" value="LACI-RELATED TRANSCRIPTIONAL REPRESSOR"/>
    <property type="match status" value="1"/>
</dbReference>
<evidence type="ECO:0000313" key="5">
    <source>
        <dbReference type="EMBL" id="BDZ50727.1"/>
    </source>
</evidence>
<gene>
    <name evidence="5" type="ORF">GCM10025867_29680</name>
</gene>
<sequence>MIDAAEPLTPSARTSAYVAAMGLRGLDPLVVFEGAKGERTTEAIAEALELAPDVDALITFNDLRAFAVMKAAQKAGLDVPGRCAVLGIDGLAMGVVSTPELSSLDLDIAAVGRIAVELATGMQTGALPTSGPSVHRVVSHTLLLRESA</sequence>
<dbReference type="InterPro" id="IPR046335">
    <property type="entry name" value="LacI/GalR-like_sensor"/>
</dbReference>
<dbReference type="Gene3D" id="3.40.50.2300">
    <property type="match status" value="1"/>
</dbReference>
<dbReference type="PANTHER" id="PTHR30146:SF109">
    <property type="entry name" value="HTH-TYPE TRANSCRIPTIONAL REGULATOR GALS"/>
    <property type="match status" value="1"/>
</dbReference>
<dbReference type="Proteomes" id="UP001321486">
    <property type="component" value="Chromosome"/>
</dbReference>
<accession>A0ABN6Y069</accession>
<reference evidence="6" key="1">
    <citation type="journal article" date="2019" name="Int. J. Syst. Evol. Microbiol.">
        <title>The Global Catalogue of Microorganisms (GCM) 10K type strain sequencing project: providing services to taxonomists for standard genome sequencing and annotation.</title>
        <authorList>
            <consortium name="The Broad Institute Genomics Platform"/>
            <consortium name="The Broad Institute Genome Sequencing Center for Infectious Disease"/>
            <person name="Wu L."/>
            <person name="Ma J."/>
        </authorList>
    </citation>
    <scope>NUCLEOTIDE SEQUENCE [LARGE SCALE GENOMIC DNA]</scope>
    <source>
        <strain evidence="6">NBRC 108728</strain>
    </source>
</reference>
<feature type="domain" description="Transcriptional regulator LacI/GalR-like sensor" evidence="4">
    <location>
        <begin position="9"/>
        <end position="147"/>
    </location>
</feature>
<keyword evidence="1" id="KW-0805">Transcription regulation</keyword>
<keyword evidence="3" id="KW-0804">Transcription</keyword>
<evidence type="ECO:0000256" key="1">
    <source>
        <dbReference type="ARBA" id="ARBA00023015"/>
    </source>
</evidence>
<dbReference type="Pfam" id="PF13377">
    <property type="entry name" value="Peripla_BP_3"/>
    <property type="match status" value="1"/>
</dbReference>
<dbReference type="SUPFAM" id="SSF53822">
    <property type="entry name" value="Periplasmic binding protein-like I"/>
    <property type="match status" value="1"/>
</dbReference>
<dbReference type="InterPro" id="IPR028082">
    <property type="entry name" value="Peripla_BP_I"/>
</dbReference>
<evidence type="ECO:0000256" key="2">
    <source>
        <dbReference type="ARBA" id="ARBA00023125"/>
    </source>
</evidence>
<organism evidence="5 6">
    <name type="scientific">Frondihabitans sucicola</name>
    <dbReference type="NCBI Taxonomy" id="1268041"/>
    <lineage>
        <taxon>Bacteria</taxon>
        <taxon>Bacillati</taxon>
        <taxon>Actinomycetota</taxon>
        <taxon>Actinomycetes</taxon>
        <taxon>Micrococcales</taxon>
        <taxon>Microbacteriaceae</taxon>
        <taxon>Frondihabitans</taxon>
    </lineage>
</organism>
<protein>
    <recommendedName>
        <fullName evidence="4">Transcriptional regulator LacI/GalR-like sensor domain-containing protein</fullName>
    </recommendedName>
</protein>